<feature type="compositionally biased region" description="Low complexity" evidence="9">
    <location>
        <begin position="181"/>
        <end position="190"/>
    </location>
</feature>
<dbReference type="SUPFAM" id="SSF103243">
    <property type="entry name" value="KA1-like"/>
    <property type="match status" value="1"/>
</dbReference>
<dbReference type="EC" id="2.7.11.1" evidence="1"/>
<comment type="catalytic activity">
    <reaction evidence="7">
        <text>L-threonyl-[protein] + ATP = O-phospho-L-threonyl-[protein] + ADP + H(+)</text>
        <dbReference type="Rhea" id="RHEA:46608"/>
        <dbReference type="Rhea" id="RHEA-COMP:11060"/>
        <dbReference type="Rhea" id="RHEA-COMP:11605"/>
        <dbReference type="ChEBI" id="CHEBI:15378"/>
        <dbReference type="ChEBI" id="CHEBI:30013"/>
        <dbReference type="ChEBI" id="CHEBI:30616"/>
        <dbReference type="ChEBI" id="CHEBI:61977"/>
        <dbReference type="ChEBI" id="CHEBI:456216"/>
        <dbReference type="EC" id="2.7.11.1"/>
    </reaction>
</comment>
<evidence type="ECO:0000313" key="11">
    <source>
        <dbReference type="EMBL" id="KAJ8309610.1"/>
    </source>
</evidence>
<evidence type="ECO:0000256" key="1">
    <source>
        <dbReference type="ARBA" id="ARBA00012513"/>
    </source>
</evidence>
<feature type="region of interest" description="Disordered" evidence="9">
    <location>
        <begin position="50"/>
        <end position="79"/>
    </location>
</feature>
<keyword evidence="5" id="KW-0418">Kinase</keyword>
<dbReference type="InterPro" id="IPR001772">
    <property type="entry name" value="KA1_dom"/>
</dbReference>
<evidence type="ECO:0000256" key="5">
    <source>
        <dbReference type="ARBA" id="ARBA00022777"/>
    </source>
</evidence>
<evidence type="ECO:0000256" key="8">
    <source>
        <dbReference type="ARBA" id="ARBA00048679"/>
    </source>
</evidence>
<evidence type="ECO:0000256" key="6">
    <source>
        <dbReference type="ARBA" id="ARBA00022840"/>
    </source>
</evidence>
<dbReference type="EMBL" id="JARBDR010000651">
    <property type="protein sequence ID" value="KAJ8309610.1"/>
    <property type="molecule type" value="Genomic_DNA"/>
</dbReference>
<keyword evidence="3" id="KW-0808">Transferase</keyword>
<keyword evidence="6" id="KW-0067">ATP-binding</keyword>
<feature type="compositionally biased region" description="Pro residues" evidence="9">
    <location>
        <begin position="9"/>
        <end position="18"/>
    </location>
</feature>
<evidence type="ECO:0000313" key="12">
    <source>
        <dbReference type="Proteomes" id="UP001217089"/>
    </source>
</evidence>
<protein>
    <recommendedName>
        <fullName evidence="1">non-specific serine/threonine protein kinase</fullName>
        <ecNumber evidence="1">2.7.11.1</ecNumber>
    </recommendedName>
</protein>
<evidence type="ECO:0000256" key="7">
    <source>
        <dbReference type="ARBA" id="ARBA00047899"/>
    </source>
</evidence>
<sequence>MQGSSLPHSPVPSPPLAPGSPSFQRHSQSNIDTQSATLYQHLQRLHLHQQIQQTNSQQLHRRSPPTCLPAQRTDSPPQSFNQLFQNFAQPHQRSSPPPNLANFQNLQMIREDSQDLVEQSPNDEGMETTMQVQDTSTLHGSQEIKRRQYAGKPQISITDAHGHVTDVTSDGDPDMEDSDSQTDSSTPSGSFHGTFHDSAGSPQQSCSHTPSPTSPHHVGGTNFNSLLYGNYINTNLTNVPSPPHITDIHKTVPNSYDVPFSNCHWTNPQLAYLTRLQQINPAQFRFQQVFNGSQDRFNLQQAVVQNLGLEITRNNFSYLQHNEQQTGNAAMDLSRNRLAGNGNNYSNLSPRFSSDLHKTSSNINLTSTRTVDDILHELKRILEDRQQKEKVYQCSEHLFRVENSDVQMELEVCEGSMHNGLQVRRISGDKGHYRQLCQELLSGINL</sequence>
<comment type="catalytic activity">
    <reaction evidence="8">
        <text>L-seryl-[protein] + ATP = O-phospho-L-seryl-[protein] + ADP + H(+)</text>
        <dbReference type="Rhea" id="RHEA:17989"/>
        <dbReference type="Rhea" id="RHEA-COMP:9863"/>
        <dbReference type="Rhea" id="RHEA-COMP:11604"/>
        <dbReference type="ChEBI" id="CHEBI:15378"/>
        <dbReference type="ChEBI" id="CHEBI:29999"/>
        <dbReference type="ChEBI" id="CHEBI:30616"/>
        <dbReference type="ChEBI" id="CHEBI:83421"/>
        <dbReference type="ChEBI" id="CHEBI:456216"/>
        <dbReference type="EC" id="2.7.11.1"/>
    </reaction>
</comment>
<evidence type="ECO:0000256" key="9">
    <source>
        <dbReference type="SAM" id="MobiDB-lite"/>
    </source>
</evidence>
<feature type="compositionally biased region" description="Polar residues" evidence="9">
    <location>
        <begin position="116"/>
        <end position="140"/>
    </location>
</feature>
<feature type="compositionally biased region" description="Acidic residues" evidence="9">
    <location>
        <begin position="169"/>
        <end position="180"/>
    </location>
</feature>
<comment type="caution">
    <text evidence="11">The sequence shown here is derived from an EMBL/GenBank/DDBJ whole genome shotgun (WGS) entry which is preliminary data.</text>
</comment>
<evidence type="ECO:0000256" key="3">
    <source>
        <dbReference type="ARBA" id="ARBA00022679"/>
    </source>
</evidence>
<reference evidence="11 12" key="1">
    <citation type="submission" date="2022-12" db="EMBL/GenBank/DDBJ databases">
        <title>Chromosome-level genome of Tegillarca granosa.</title>
        <authorList>
            <person name="Kim J."/>
        </authorList>
    </citation>
    <scope>NUCLEOTIDE SEQUENCE [LARGE SCALE GENOMIC DNA]</scope>
    <source>
        <strain evidence="11">Teg-2019</strain>
        <tissue evidence="11">Adductor muscle</tissue>
    </source>
</reference>
<accession>A0ABQ9F0F6</accession>
<evidence type="ECO:0000256" key="2">
    <source>
        <dbReference type="ARBA" id="ARBA00022527"/>
    </source>
</evidence>
<name>A0ABQ9F0F6_TEGGR</name>
<dbReference type="Gene3D" id="3.30.310.80">
    <property type="entry name" value="Kinase associated domain 1, KA1"/>
    <property type="match status" value="1"/>
</dbReference>
<evidence type="ECO:0000259" key="10">
    <source>
        <dbReference type="PROSITE" id="PS50032"/>
    </source>
</evidence>
<dbReference type="Proteomes" id="UP001217089">
    <property type="component" value="Unassembled WGS sequence"/>
</dbReference>
<feature type="compositionally biased region" description="Low complexity" evidence="9">
    <location>
        <begin position="201"/>
        <end position="217"/>
    </location>
</feature>
<proteinExistence type="predicted"/>
<keyword evidence="4" id="KW-0547">Nucleotide-binding</keyword>
<gene>
    <name evidence="11" type="ORF">KUTeg_012838</name>
</gene>
<feature type="domain" description="KA1" evidence="10">
    <location>
        <begin position="399"/>
        <end position="446"/>
    </location>
</feature>
<keyword evidence="2" id="KW-0723">Serine/threonine-protein kinase</keyword>
<keyword evidence="12" id="KW-1185">Reference proteome</keyword>
<feature type="region of interest" description="Disordered" evidence="9">
    <location>
        <begin position="114"/>
        <end position="220"/>
    </location>
</feature>
<feature type="region of interest" description="Disordered" evidence="9">
    <location>
        <begin position="1"/>
        <end position="36"/>
    </location>
</feature>
<organism evidence="11 12">
    <name type="scientific">Tegillarca granosa</name>
    <name type="common">Malaysian cockle</name>
    <name type="synonym">Anadara granosa</name>
    <dbReference type="NCBI Taxonomy" id="220873"/>
    <lineage>
        <taxon>Eukaryota</taxon>
        <taxon>Metazoa</taxon>
        <taxon>Spiralia</taxon>
        <taxon>Lophotrochozoa</taxon>
        <taxon>Mollusca</taxon>
        <taxon>Bivalvia</taxon>
        <taxon>Autobranchia</taxon>
        <taxon>Pteriomorphia</taxon>
        <taxon>Arcoida</taxon>
        <taxon>Arcoidea</taxon>
        <taxon>Arcidae</taxon>
        <taxon>Tegillarca</taxon>
    </lineage>
</organism>
<evidence type="ECO:0000256" key="4">
    <source>
        <dbReference type="ARBA" id="ARBA00022741"/>
    </source>
</evidence>
<dbReference type="InterPro" id="IPR028375">
    <property type="entry name" value="KA1/Ssp2_C"/>
</dbReference>
<feature type="compositionally biased region" description="Polar residues" evidence="9">
    <location>
        <begin position="23"/>
        <end position="36"/>
    </location>
</feature>
<dbReference type="PROSITE" id="PS50032">
    <property type="entry name" value="KA1"/>
    <property type="match status" value="1"/>
</dbReference>